<feature type="compositionally biased region" description="Basic and acidic residues" evidence="2">
    <location>
        <begin position="47"/>
        <end position="58"/>
    </location>
</feature>
<evidence type="ECO:0000256" key="1">
    <source>
        <dbReference type="SAM" id="Coils"/>
    </source>
</evidence>
<protein>
    <submittedName>
        <fullName evidence="3">Uncharacterized protein</fullName>
    </submittedName>
</protein>
<name>A0ABN8T291_9CNID</name>
<feature type="region of interest" description="Disordered" evidence="2">
    <location>
        <begin position="27"/>
        <end position="90"/>
    </location>
</feature>
<gene>
    <name evidence="3" type="ORF">PEVE_00035170</name>
</gene>
<reference evidence="3 4" key="1">
    <citation type="submission" date="2022-05" db="EMBL/GenBank/DDBJ databases">
        <authorList>
            <consortium name="Genoscope - CEA"/>
            <person name="William W."/>
        </authorList>
    </citation>
    <scope>NUCLEOTIDE SEQUENCE [LARGE SCALE GENOMIC DNA]</scope>
</reference>
<dbReference type="InterPro" id="IPR030465">
    <property type="entry name" value="CEP131"/>
</dbReference>
<keyword evidence="1" id="KW-0175">Coiled coil</keyword>
<feature type="compositionally biased region" description="Polar residues" evidence="2">
    <location>
        <begin position="59"/>
        <end position="72"/>
    </location>
</feature>
<dbReference type="Proteomes" id="UP001159427">
    <property type="component" value="Unassembled WGS sequence"/>
</dbReference>
<evidence type="ECO:0000256" key="2">
    <source>
        <dbReference type="SAM" id="MobiDB-lite"/>
    </source>
</evidence>
<sequence>MKKGRRIREKLRKNWLVLLTSSTIKNNEPVNLSETASRPGTASSVGRKVEELFQESRESQVSSAAASDNQAPLFSDRTDETDKTITSSQAGVESKTTFDDLLESLKQLEEEPAGLIPVEERTEHKFGGWISNKQLSHAHTSLSHTRVVGNFIFFPRSILTFLDEVEKAEDDAVSDITQARDGAISRGLPSSSTSASVAVDREKEEAALESAAAAATDVTTAMLAVKIELEEKKRTNDLLQRALNQQREFTLRQAKEMEKDAKQRLSIQRQEYEAAIQRHLSFIDQLIDDKKVLSQRCEEVVNKLKSTDKKYGDKIKQMEEK</sequence>
<dbReference type="EMBL" id="CALNXI010005406">
    <property type="protein sequence ID" value="CAH3197609.1"/>
    <property type="molecule type" value="Genomic_DNA"/>
</dbReference>
<organism evidence="3 4">
    <name type="scientific">Porites evermanni</name>
    <dbReference type="NCBI Taxonomy" id="104178"/>
    <lineage>
        <taxon>Eukaryota</taxon>
        <taxon>Metazoa</taxon>
        <taxon>Cnidaria</taxon>
        <taxon>Anthozoa</taxon>
        <taxon>Hexacorallia</taxon>
        <taxon>Scleractinia</taxon>
        <taxon>Fungiina</taxon>
        <taxon>Poritidae</taxon>
        <taxon>Porites</taxon>
    </lineage>
</organism>
<feature type="coiled-coil region" evidence="1">
    <location>
        <begin position="240"/>
        <end position="303"/>
    </location>
</feature>
<comment type="caution">
    <text evidence="3">The sequence shown here is derived from an EMBL/GenBank/DDBJ whole genome shotgun (WGS) entry which is preliminary data.</text>
</comment>
<evidence type="ECO:0000313" key="4">
    <source>
        <dbReference type="Proteomes" id="UP001159427"/>
    </source>
</evidence>
<proteinExistence type="predicted"/>
<evidence type="ECO:0000313" key="3">
    <source>
        <dbReference type="EMBL" id="CAH3197609.1"/>
    </source>
</evidence>
<feature type="compositionally biased region" description="Polar residues" evidence="2">
    <location>
        <begin position="27"/>
        <end position="44"/>
    </location>
</feature>
<dbReference type="PANTHER" id="PTHR31540">
    <property type="entry name" value="CENTROSOMAL PROTEIN OF 131 KDA"/>
    <property type="match status" value="1"/>
</dbReference>
<dbReference type="PANTHER" id="PTHR31540:SF1">
    <property type="entry name" value="CENTROSOMAL PROTEIN OF 131 KDA"/>
    <property type="match status" value="1"/>
</dbReference>
<accession>A0ABN8T291</accession>
<keyword evidence="4" id="KW-1185">Reference proteome</keyword>